<evidence type="ECO:0000313" key="2">
    <source>
        <dbReference type="WBParaSite" id="Hba_12272"/>
    </source>
</evidence>
<name>A0A1I7X4B9_HETBA</name>
<evidence type="ECO:0000313" key="1">
    <source>
        <dbReference type="Proteomes" id="UP000095283"/>
    </source>
</evidence>
<dbReference type="Proteomes" id="UP000095283">
    <property type="component" value="Unplaced"/>
</dbReference>
<proteinExistence type="predicted"/>
<protein>
    <submittedName>
        <fullName evidence="2">Glutaredoxin domain-containing protein</fullName>
    </submittedName>
</protein>
<organism evidence="1 2">
    <name type="scientific">Heterorhabditis bacteriophora</name>
    <name type="common">Entomopathogenic nematode worm</name>
    <dbReference type="NCBI Taxonomy" id="37862"/>
    <lineage>
        <taxon>Eukaryota</taxon>
        <taxon>Metazoa</taxon>
        <taxon>Ecdysozoa</taxon>
        <taxon>Nematoda</taxon>
        <taxon>Chromadorea</taxon>
        <taxon>Rhabditida</taxon>
        <taxon>Rhabditina</taxon>
        <taxon>Rhabditomorpha</taxon>
        <taxon>Strongyloidea</taxon>
        <taxon>Heterorhabditidae</taxon>
        <taxon>Heterorhabditis</taxon>
    </lineage>
</organism>
<keyword evidence="1" id="KW-1185">Reference proteome</keyword>
<sequence length="83" mass="9652">MAFQPTPVIFKFSQQRGRDVAVYLIPPKRDTCFKFSYLNKSKAGDYRDVHMDKIRQVNYGVVPTVRVLNGALIDDPENPRWVH</sequence>
<dbReference type="AlphaFoldDB" id="A0A1I7X4B9"/>
<reference evidence="2" key="1">
    <citation type="submission" date="2016-11" db="UniProtKB">
        <authorList>
            <consortium name="WormBaseParasite"/>
        </authorList>
    </citation>
    <scope>IDENTIFICATION</scope>
</reference>
<accession>A0A1I7X4B9</accession>
<dbReference type="WBParaSite" id="Hba_12272">
    <property type="protein sequence ID" value="Hba_12272"/>
    <property type="gene ID" value="Hba_12272"/>
</dbReference>